<accession>A0A4R0RCT6</accession>
<reference evidence="2 3" key="1">
    <citation type="submission" date="2018-11" db="EMBL/GenBank/DDBJ databases">
        <title>Genome assembly of Steccherinum ochraceum LE-BIN_3174, the white-rot fungus of the Steccherinaceae family (The Residual Polyporoid clade, Polyporales, Basidiomycota).</title>
        <authorList>
            <person name="Fedorova T.V."/>
            <person name="Glazunova O.A."/>
            <person name="Landesman E.O."/>
            <person name="Moiseenko K.V."/>
            <person name="Psurtseva N.V."/>
            <person name="Savinova O.S."/>
            <person name="Shakhova N.V."/>
            <person name="Tyazhelova T.V."/>
            <person name="Vasina D.V."/>
        </authorList>
    </citation>
    <scope>NUCLEOTIDE SEQUENCE [LARGE SCALE GENOMIC DNA]</scope>
    <source>
        <strain evidence="2 3">LE-BIN_3174</strain>
    </source>
</reference>
<gene>
    <name evidence="2" type="ORF">EIP91_002157</name>
</gene>
<proteinExistence type="predicted"/>
<sequence length="443" mass="48672">MLHPSQESAAKVAGILTTKLLALNQSTFHDLTQSCWSGKEAMRALKFLTDISRVLTVLQRDTAAIAATPTDNGFTQRSQSSADTQALPLPIAAAHFPSQLQSLQNNSLERDSEDDSAWDDSVEKNRPQDYPSPLVTDRLSAEAHSQAALQGALAAARSTQAELSARLKTARARHRLVRQSADLKLQHSSTMVVLHGERYISSTSPSSLSFPDPPSNPEAAIQDRISHIRDTLQSSWPPIPDPISSPSPEPALPPTRLPQPTVKAKRGAVVNFMAPSGHIKTKSIKRMSPRKSNVVTSGRARRSSAFARRKSRAFESEVDRIADSFLDESTSDVSLARSNSPTTPHRSKITHGQPLTPRSMIKKTTMPRPSFDIEQHEKAIAIELPRKSLGHISDEEARISEESEEDVVYEGNSMTLKEILLQADATQYDLLQQGNLADDSFEW</sequence>
<feature type="region of interest" description="Disordered" evidence="1">
    <location>
        <begin position="329"/>
        <end position="362"/>
    </location>
</feature>
<name>A0A4R0RCT6_9APHY</name>
<evidence type="ECO:0000313" key="3">
    <source>
        <dbReference type="Proteomes" id="UP000292702"/>
    </source>
</evidence>
<protein>
    <submittedName>
        <fullName evidence="2">Uncharacterized protein</fullName>
    </submittedName>
</protein>
<feature type="region of interest" description="Disordered" evidence="1">
    <location>
        <begin position="282"/>
        <end position="304"/>
    </location>
</feature>
<feature type="region of interest" description="Disordered" evidence="1">
    <location>
        <begin position="105"/>
        <end position="134"/>
    </location>
</feature>
<dbReference type="OrthoDB" id="5575722at2759"/>
<dbReference type="EMBL" id="RWJN01000161">
    <property type="protein sequence ID" value="TCD65851.1"/>
    <property type="molecule type" value="Genomic_DNA"/>
</dbReference>
<evidence type="ECO:0000313" key="2">
    <source>
        <dbReference type="EMBL" id="TCD65851.1"/>
    </source>
</evidence>
<feature type="compositionally biased region" description="Acidic residues" evidence="1">
    <location>
        <begin position="111"/>
        <end position="120"/>
    </location>
</feature>
<comment type="caution">
    <text evidence="2">The sequence shown here is derived from an EMBL/GenBank/DDBJ whole genome shotgun (WGS) entry which is preliminary data.</text>
</comment>
<dbReference type="AlphaFoldDB" id="A0A4R0RCT6"/>
<evidence type="ECO:0000256" key="1">
    <source>
        <dbReference type="SAM" id="MobiDB-lite"/>
    </source>
</evidence>
<dbReference type="Proteomes" id="UP000292702">
    <property type="component" value="Unassembled WGS sequence"/>
</dbReference>
<organism evidence="2 3">
    <name type="scientific">Steccherinum ochraceum</name>
    <dbReference type="NCBI Taxonomy" id="92696"/>
    <lineage>
        <taxon>Eukaryota</taxon>
        <taxon>Fungi</taxon>
        <taxon>Dikarya</taxon>
        <taxon>Basidiomycota</taxon>
        <taxon>Agaricomycotina</taxon>
        <taxon>Agaricomycetes</taxon>
        <taxon>Polyporales</taxon>
        <taxon>Steccherinaceae</taxon>
        <taxon>Steccherinum</taxon>
    </lineage>
</organism>
<feature type="compositionally biased region" description="Polar residues" evidence="1">
    <location>
        <begin position="331"/>
        <end position="344"/>
    </location>
</feature>
<keyword evidence="3" id="KW-1185">Reference proteome</keyword>